<comment type="subcellular location">
    <subcellularLocation>
        <location evidence="1">Nucleus</location>
    </subcellularLocation>
</comment>
<keyword evidence="8 12" id="KW-0805">Transcription regulation</keyword>
<feature type="domain" description="AAA+ ATPase" evidence="13">
    <location>
        <begin position="65"/>
        <end position="358"/>
    </location>
</feature>
<dbReference type="FunFam" id="2.40.50.360:FF:000002">
    <property type="entry name" value="RuvB-like helicase"/>
    <property type="match status" value="1"/>
</dbReference>
<dbReference type="GO" id="GO:0005524">
    <property type="term" value="F:ATP binding"/>
    <property type="evidence" value="ECO:0007669"/>
    <property type="project" value="UniProtKB-KW"/>
</dbReference>
<evidence type="ECO:0000256" key="2">
    <source>
        <dbReference type="ARBA" id="ARBA00007519"/>
    </source>
</evidence>
<evidence type="ECO:0000256" key="10">
    <source>
        <dbReference type="ARBA" id="ARBA00023204"/>
    </source>
</evidence>
<dbReference type="AlphaFoldDB" id="A0A6M2EKE5"/>
<evidence type="ECO:0000256" key="9">
    <source>
        <dbReference type="ARBA" id="ARBA00023163"/>
    </source>
</evidence>
<accession>A0A6M2EKE5</accession>
<evidence type="ECO:0000256" key="12">
    <source>
        <dbReference type="RuleBase" id="RU363048"/>
    </source>
</evidence>
<dbReference type="InterPro" id="IPR003593">
    <property type="entry name" value="AAA+_ATPase"/>
</dbReference>
<evidence type="ECO:0000256" key="1">
    <source>
        <dbReference type="ARBA" id="ARBA00004123"/>
    </source>
</evidence>
<dbReference type="InterPro" id="IPR027417">
    <property type="entry name" value="P-loop_NTPase"/>
</dbReference>
<sequence length="467" mass="51577">MADVKLSETRDLTRIERIGAHSHIRGLGLDSALEPRAVSEGMVGQTSARKAAGIILQMIKEGRIAGRAVLIAGQPGTGKTAIAMGMAKSLGLETPFAMISASEIFSLEMSKTEALMQSFRKAIAVRIKEETEVIEGEVVEIQIDRPAVAGAALKTGKLTMKTTEMEGVYDLGAKMIESLGKEKVQSGDVIAIDKPSGKVTKLGRSFSRSREYDAIGPQVRFVQCPDGELQKRKEIVHCVTLHEIDVINSRTQGFLALFTGDTGEIRAEVREQIDTKVAEWREEGKAEIVPGVLFIDEVHMLDIECFSFLNRALENEMAPILVVATNRGITSIRGTNYKSPHGIPIDLLDRLLIITTQPYTKDEIRKILDIRCQEEDVEMAEEAKALLTHIGVETSLRYAIHLITAAALACQKRKGKVVESEDITRVYNLFLDVKRSTQYLMEYQEQYMFNEAPIGDGDEDGTNAMLH</sequence>
<dbReference type="FunFam" id="3.40.50.300:FF:002221">
    <property type="entry name" value="RuvB-like 2"/>
    <property type="match status" value="2"/>
</dbReference>
<proteinExistence type="inferred from homology"/>
<evidence type="ECO:0000256" key="6">
    <source>
        <dbReference type="ARBA" id="ARBA00022806"/>
    </source>
</evidence>
<name>A0A6M2EKE5_9ROSI</name>
<keyword evidence="6 12" id="KW-0347">Helicase</keyword>
<protein>
    <recommendedName>
        <fullName evidence="12">RuvB-like helicase</fullName>
        <ecNumber evidence="12">3.6.4.12</ecNumber>
    </recommendedName>
</protein>
<dbReference type="InterPro" id="IPR010339">
    <property type="entry name" value="TIP49_P-loop"/>
</dbReference>
<dbReference type="Pfam" id="PF06068">
    <property type="entry name" value="TIP49"/>
    <property type="match status" value="1"/>
</dbReference>
<keyword evidence="10" id="KW-0234">DNA repair</keyword>
<dbReference type="Gene3D" id="2.40.50.360">
    <property type="entry name" value="RuvB-like helicase, domain II"/>
    <property type="match status" value="1"/>
</dbReference>
<evidence type="ECO:0000313" key="14">
    <source>
        <dbReference type="EMBL" id="NUU85762.1"/>
    </source>
</evidence>
<dbReference type="PANTHER" id="PTHR11093">
    <property type="entry name" value="RUVB-RELATED REPTIN AND PONTIN"/>
    <property type="match status" value="1"/>
</dbReference>
<keyword evidence="4" id="KW-0227">DNA damage</keyword>
<keyword evidence="3 12" id="KW-0547">Nucleotide-binding</keyword>
<dbReference type="FunFam" id="1.10.8.60:FF:000010">
    <property type="entry name" value="RuvB-like helicase"/>
    <property type="match status" value="1"/>
</dbReference>
<evidence type="ECO:0000256" key="3">
    <source>
        <dbReference type="ARBA" id="ARBA00022741"/>
    </source>
</evidence>
<dbReference type="GO" id="GO:0016787">
    <property type="term" value="F:hydrolase activity"/>
    <property type="evidence" value="ECO:0007669"/>
    <property type="project" value="UniProtKB-KW"/>
</dbReference>
<evidence type="ECO:0000256" key="7">
    <source>
        <dbReference type="ARBA" id="ARBA00022840"/>
    </source>
</evidence>
<keyword evidence="11 12" id="KW-0539">Nucleus</keyword>
<keyword evidence="9 12" id="KW-0804">Transcription</keyword>
<evidence type="ECO:0000256" key="4">
    <source>
        <dbReference type="ARBA" id="ARBA00022763"/>
    </source>
</evidence>
<dbReference type="GO" id="GO:0005634">
    <property type="term" value="C:nucleus"/>
    <property type="evidence" value="ECO:0007669"/>
    <property type="project" value="UniProtKB-SubCell"/>
</dbReference>
<organism evidence="14">
    <name type="scientific">Populus davidiana</name>
    <dbReference type="NCBI Taxonomy" id="266767"/>
    <lineage>
        <taxon>Eukaryota</taxon>
        <taxon>Viridiplantae</taxon>
        <taxon>Streptophyta</taxon>
        <taxon>Embryophyta</taxon>
        <taxon>Tracheophyta</taxon>
        <taxon>Spermatophyta</taxon>
        <taxon>Magnoliopsida</taxon>
        <taxon>eudicotyledons</taxon>
        <taxon>Gunneridae</taxon>
        <taxon>Pentapetalae</taxon>
        <taxon>rosids</taxon>
        <taxon>fabids</taxon>
        <taxon>Malpighiales</taxon>
        <taxon>Salicaceae</taxon>
        <taxon>Saliceae</taxon>
        <taxon>Populus</taxon>
    </lineage>
</organism>
<evidence type="ECO:0000256" key="8">
    <source>
        <dbReference type="ARBA" id="ARBA00023015"/>
    </source>
</evidence>
<evidence type="ECO:0000256" key="5">
    <source>
        <dbReference type="ARBA" id="ARBA00022801"/>
    </source>
</evidence>
<dbReference type="Gene3D" id="3.40.50.300">
    <property type="entry name" value="P-loop containing nucleotide triphosphate hydrolases"/>
    <property type="match status" value="1"/>
</dbReference>
<dbReference type="InterPro" id="IPR042487">
    <property type="entry name" value="RuvBL1/2_DNA/RNA_bd_dom"/>
</dbReference>
<reference evidence="14" key="1">
    <citation type="submission" date="2020-03" db="EMBL/GenBank/DDBJ databases">
        <authorList>
            <person name="Zhang R."/>
        </authorList>
    </citation>
    <scope>NUCLEOTIDE SEQUENCE</scope>
</reference>
<keyword evidence="7 12" id="KW-0067">ATP-binding</keyword>
<dbReference type="Gene3D" id="1.10.8.60">
    <property type="match status" value="1"/>
</dbReference>
<comment type="similarity">
    <text evidence="2 12">Belongs to the RuvB family.</text>
</comment>
<evidence type="ECO:0000256" key="11">
    <source>
        <dbReference type="ARBA" id="ARBA00023242"/>
    </source>
</evidence>
<dbReference type="SUPFAM" id="SSF52540">
    <property type="entry name" value="P-loop containing nucleoside triphosphate hydrolases"/>
    <property type="match status" value="1"/>
</dbReference>
<comment type="catalytic activity">
    <reaction evidence="12">
        <text>ATP + H2O = ADP + phosphate + H(+)</text>
        <dbReference type="Rhea" id="RHEA:13065"/>
        <dbReference type="ChEBI" id="CHEBI:15377"/>
        <dbReference type="ChEBI" id="CHEBI:15378"/>
        <dbReference type="ChEBI" id="CHEBI:30616"/>
        <dbReference type="ChEBI" id="CHEBI:43474"/>
        <dbReference type="ChEBI" id="CHEBI:456216"/>
        <dbReference type="EC" id="3.6.4.12"/>
    </reaction>
</comment>
<dbReference type="Pfam" id="PF17856">
    <property type="entry name" value="TIP49_C"/>
    <property type="match status" value="1"/>
</dbReference>
<dbReference type="GO" id="GO:0003678">
    <property type="term" value="F:DNA helicase activity"/>
    <property type="evidence" value="ECO:0007669"/>
    <property type="project" value="UniProtKB-EC"/>
</dbReference>
<dbReference type="EMBL" id="GILB01005429">
    <property type="protein sequence ID" value="NUU85762.1"/>
    <property type="molecule type" value="Transcribed_RNA"/>
</dbReference>
<evidence type="ECO:0000259" key="13">
    <source>
        <dbReference type="SMART" id="SM00382"/>
    </source>
</evidence>
<dbReference type="EC" id="3.6.4.12" evidence="12"/>
<keyword evidence="5 12" id="KW-0378">Hydrolase</keyword>
<dbReference type="InterPro" id="IPR027238">
    <property type="entry name" value="RuvB-like"/>
</dbReference>
<dbReference type="SMART" id="SM00382">
    <property type="entry name" value="AAA"/>
    <property type="match status" value="1"/>
</dbReference>
<dbReference type="InterPro" id="IPR041048">
    <property type="entry name" value="RuvB-like_C"/>
</dbReference>
<dbReference type="GO" id="GO:0006281">
    <property type="term" value="P:DNA repair"/>
    <property type="evidence" value="ECO:0007669"/>
    <property type="project" value="UniProtKB-KW"/>
</dbReference>